<dbReference type="EMBL" id="AP021875">
    <property type="protein sequence ID" value="BBO78069.1"/>
    <property type="molecule type" value="Genomic_DNA"/>
</dbReference>
<feature type="transmembrane region" description="Helical" evidence="9">
    <location>
        <begin position="189"/>
        <end position="215"/>
    </location>
</feature>
<evidence type="ECO:0000256" key="9">
    <source>
        <dbReference type="SAM" id="Phobius"/>
    </source>
</evidence>
<dbReference type="PANTHER" id="PTHR11795:SF445">
    <property type="entry name" value="AMINO ACID ABC TRANSPORTER PERMEASE PROTEIN"/>
    <property type="match status" value="1"/>
</dbReference>
<keyword evidence="7 9" id="KW-0472">Membrane</keyword>
<evidence type="ECO:0000256" key="2">
    <source>
        <dbReference type="ARBA" id="ARBA00022448"/>
    </source>
</evidence>
<dbReference type="CDD" id="cd06582">
    <property type="entry name" value="TM_PBP1_LivH_like"/>
    <property type="match status" value="1"/>
</dbReference>
<feature type="transmembrane region" description="Helical" evidence="9">
    <location>
        <begin position="259"/>
        <end position="286"/>
    </location>
</feature>
<dbReference type="InterPro" id="IPR001851">
    <property type="entry name" value="ABC_transp_permease"/>
</dbReference>
<dbReference type="InterPro" id="IPR052157">
    <property type="entry name" value="BCAA_transport_permease"/>
</dbReference>
<organism evidence="10 11">
    <name type="scientific">Desulfosarcina widdelii</name>
    <dbReference type="NCBI Taxonomy" id="947919"/>
    <lineage>
        <taxon>Bacteria</taxon>
        <taxon>Pseudomonadati</taxon>
        <taxon>Thermodesulfobacteriota</taxon>
        <taxon>Desulfobacteria</taxon>
        <taxon>Desulfobacterales</taxon>
        <taxon>Desulfosarcinaceae</taxon>
        <taxon>Desulfosarcina</taxon>
    </lineage>
</organism>
<keyword evidence="5" id="KW-0029">Amino-acid transport</keyword>
<dbReference type="Proteomes" id="UP000427769">
    <property type="component" value="Chromosome"/>
</dbReference>
<keyword evidence="2" id="KW-0813">Transport</keyword>
<reference evidence="10 11" key="1">
    <citation type="submission" date="2019-11" db="EMBL/GenBank/DDBJ databases">
        <title>Comparative genomics of hydrocarbon-degrading Desulfosarcina strains.</title>
        <authorList>
            <person name="Watanabe M."/>
            <person name="Kojima H."/>
            <person name="Fukui M."/>
        </authorList>
    </citation>
    <scope>NUCLEOTIDE SEQUENCE [LARGE SCALE GENOMIC DNA]</scope>
    <source>
        <strain evidence="10 11">PP31</strain>
    </source>
</reference>
<dbReference type="KEGG" id="dwd:DSCW_54860"/>
<evidence type="ECO:0000313" key="11">
    <source>
        <dbReference type="Proteomes" id="UP000427769"/>
    </source>
</evidence>
<evidence type="ECO:0000256" key="7">
    <source>
        <dbReference type="ARBA" id="ARBA00023136"/>
    </source>
</evidence>
<evidence type="ECO:0000256" key="5">
    <source>
        <dbReference type="ARBA" id="ARBA00022970"/>
    </source>
</evidence>
<dbReference type="PANTHER" id="PTHR11795">
    <property type="entry name" value="BRANCHED-CHAIN AMINO ACID TRANSPORT SYSTEM PERMEASE PROTEIN LIVH"/>
    <property type="match status" value="1"/>
</dbReference>
<sequence length="295" mass="31191">MVFEQLAGNLFQGLVLGAVYGMATMGLSLIFGVLKVVNVGHGAFVMVGAFIAFWLFSALGINPVLAIPVAFAIGLGLGLLFYYTVIQRLIKAPELATLLATFSIGVLLQEVIKLMFGSEFRGYNWAVGKIDLGITVLPVTKLLACLGSVAIAVLLYLWFNRTRAGSAMRSVVEDSEGARVCGVNVGAAYAWSFALGIGLTVASGVLLTMFIPVGINPYMGGGYTLKAFVIAVLGGLSSPYGAFFGGLVFGLIENGSYTLFALLPGVEPFALTRFLSFVILLIILLIRPTGLLARK</sequence>
<dbReference type="RefSeq" id="WP_155306741.1">
    <property type="nucleotide sequence ID" value="NZ_AP021875.1"/>
</dbReference>
<proteinExistence type="inferred from homology"/>
<dbReference type="OrthoDB" id="9807115at2"/>
<gene>
    <name evidence="10" type="ORF">DSCW_54860</name>
</gene>
<dbReference type="AlphaFoldDB" id="A0A5K7ZD08"/>
<evidence type="ECO:0000256" key="8">
    <source>
        <dbReference type="ARBA" id="ARBA00037998"/>
    </source>
</evidence>
<dbReference type="GO" id="GO:0022857">
    <property type="term" value="F:transmembrane transporter activity"/>
    <property type="evidence" value="ECO:0007669"/>
    <property type="project" value="InterPro"/>
</dbReference>
<comment type="subcellular location">
    <subcellularLocation>
        <location evidence="1">Cell membrane</location>
        <topology evidence="1">Multi-pass membrane protein</topology>
    </subcellularLocation>
</comment>
<evidence type="ECO:0000256" key="4">
    <source>
        <dbReference type="ARBA" id="ARBA00022692"/>
    </source>
</evidence>
<feature type="transmembrane region" description="Helical" evidence="9">
    <location>
        <begin position="136"/>
        <end position="159"/>
    </location>
</feature>
<keyword evidence="6 9" id="KW-1133">Transmembrane helix</keyword>
<feature type="transmembrane region" description="Helical" evidence="9">
    <location>
        <begin position="95"/>
        <end position="116"/>
    </location>
</feature>
<evidence type="ECO:0000313" key="10">
    <source>
        <dbReference type="EMBL" id="BBO78069.1"/>
    </source>
</evidence>
<evidence type="ECO:0000256" key="3">
    <source>
        <dbReference type="ARBA" id="ARBA00022475"/>
    </source>
</evidence>
<feature type="transmembrane region" description="Helical" evidence="9">
    <location>
        <begin position="65"/>
        <end position="83"/>
    </location>
</feature>
<feature type="transmembrane region" description="Helical" evidence="9">
    <location>
        <begin position="41"/>
        <end position="59"/>
    </location>
</feature>
<evidence type="ECO:0000256" key="6">
    <source>
        <dbReference type="ARBA" id="ARBA00022989"/>
    </source>
</evidence>
<keyword evidence="3" id="KW-1003">Cell membrane</keyword>
<dbReference type="GO" id="GO:0006865">
    <property type="term" value="P:amino acid transport"/>
    <property type="evidence" value="ECO:0007669"/>
    <property type="project" value="UniProtKB-KW"/>
</dbReference>
<evidence type="ECO:0000256" key="1">
    <source>
        <dbReference type="ARBA" id="ARBA00004651"/>
    </source>
</evidence>
<dbReference type="GO" id="GO:0005886">
    <property type="term" value="C:plasma membrane"/>
    <property type="evidence" value="ECO:0007669"/>
    <property type="project" value="UniProtKB-SubCell"/>
</dbReference>
<feature type="transmembrane region" description="Helical" evidence="9">
    <location>
        <begin position="12"/>
        <end position="34"/>
    </location>
</feature>
<comment type="similarity">
    <text evidence="8">Belongs to the binding-protein-dependent transport system permease family. LivHM subfamily.</text>
</comment>
<dbReference type="Pfam" id="PF02653">
    <property type="entry name" value="BPD_transp_2"/>
    <property type="match status" value="1"/>
</dbReference>
<keyword evidence="11" id="KW-1185">Reference proteome</keyword>
<feature type="transmembrane region" description="Helical" evidence="9">
    <location>
        <begin position="227"/>
        <end position="252"/>
    </location>
</feature>
<protein>
    <submittedName>
        <fullName evidence="10">Branched-chain amino acid ABC transporter permease</fullName>
    </submittedName>
</protein>
<keyword evidence="4 9" id="KW-0812">Transmembrane</keyword>
<name>A0A5K7ZD08_9BACT</name>
<accession>A0A5K7ZD08</accession>